<keyword evidence="3" id="KW-1185">Reference proteome</keyword>
<dbReference type="EMBL" id="FQVG01000002">
    <property type="protein sequence ID" value="SHE36125.1"/>
    <property type="molecule type" value="Genomic_DNA"/>
</dbReference>
<dbReference type="GO" id="GO:0071973">
    <property type="term" value="P:bacterial-type flagellum-dependent cell motility"/>
    <property type="evidence" value="ECO:0007669"/>
    <property type="project" value="InterPro"/>
</dbReference>
<feature type="domain" description="Flagellin N-terminal" evidence="1">
    <location>
        <begin position="4"/>
        <end position="140"/>
    </location>
</feature>
<dbReference type="Pfam" id="PF00669">
    <property type="entry name" value="Flagellin_N"/>
    <property type="match status" value="1"/>
</dbReference>
<dbReference type="GO" id="GO:0009424">
    <property type="term" value="C:bacterial-type flagellum hook"/>
    <property type="evidence" value="ECO:0007669"/>
    <property type="project" value="InterPro"/>
</dbReference>
<dbReference type="InterPro" id="IPR001029">
    <property type="entry name" value="Flagellin_N"/>
</dbReference>
<dbReference type="PANTHER" id="PTHR42792">
    <property type="entry name" value="FLAGELLIN"/>
    <property type="match status" value="1"/>
</dbReference>
<proteinExistence type="predicted"/>
<sequence>MRITNKVLSKNFLNNVRVNLEEMQKLQNQLSSGHEVQKPSDDPFKVARTMELKASIAANERYKKNIEEGIGWLDTVDVALGQIGDALQTVREKVIQSGNGGYTETEMHALKKHIEQLKDQIMQIGNTSYDGRYIFGGDNTTEPPFVKDANGNIQYKGSKDGLKKEMSFGVYIDVSVKGSDFNETGSNSQGEVGLFKVITDIVNKLNNNQSAADELGNLDKEMDNILKIRAEVGAKQKRLEDMMQKNDMETFNMTQLLAKTYDIDIAQKVMEYKVMESVYQASLQTGAKILQPSLLDFLR</sequence>
<protein>
    <submittedName>
        <fullName evidence="2">Flagellar hook-associated protein 3 FlgL</fullName>
    </submittedName>
</protein>
<dbReference type="GO" id="GO:0005198">
    <property type="term" value="F:structural molecule activity"/>
    <property type="evidence" value="ECO:0007669"/>
    <property type="project" value="InterPro"/>
</dbReference>
<keyword evidence="2" id="KW-0282">Flagellum</keyword>
<dbReference type="InterPro" id="IPR013384">
    <property type="entry name" value="Flagell_FlgL"/>
</dbReference>
<evidence type="ECO:0000313" key="3">
    <source>
        <dbReference type="Proteomes" id="UP000184423"/>
    </source>
</evidence>
<keyword evidence="2" id="KW-0966">Cell projection</keyword>
<dbReference type="NCBIfam" id="TIGR02550">
    <property type="entry name" value="flagell_flgL"/>
    <property type="match status" value="1"/>
</dbReference>
<reference evidence="3" key="1">
    <citation type="submission" date="2016-11" db="EMBL/GenBank/DDBJ databases">
        <authorList>
            <person name="Varghese N."/>
            <person name="Submissions S."/>
        </authorList>
    </citation>
    <scope>NUCLEOTIDE SEQUENCE [LARGE SCALE GENOMIC DNA]</scope>
    <source>
        <strain evidence="3">DSM 10124</strain>
    </source>
</reference>
<dbReference type="InterPro" id="IPR001492">
    <property type="entry name" value="Flagellin"/>
</dbReference>
<evidence type="ECO:0000259" key="1">
    <source>
        <dbReference type="Pfam" id="PF00669"/>
    </source>
</evidence>
<organism evidence="2 3">
    <name type="scientific">Caloramator proteoclasticus DSM 10124</name>
    <dbReference type="NCBI Taxonomy" id="1121262"/>
    <lineage>
        <taxon>Bacteria</taxon>
        <taxon>Bacillati</taxon>
        <taxon>Bacillota</taxon>
        <taxon>Clostridia</taxon>
        <taxon>Eubacteriales</taxon>
        <taxon>Clostridiaceae</taxon>
        <taxon>Caloramator</taxon>
    </lineage>
</organism>
<dbReference type="SUPFAM" id="SSF64518">
    <property type="entry name" value="Phase 1 flagellin"/>
    <property type="match status" value="1"/>
</dbReference>
<dbReference type="PANTHER" id="PTHR42792:SF1">
    <property type="entry name" value="FLAGELLAR HOOK-ASSOCIATED PROTEIN 3"/>
    <property type="match status" value="1"/>
</dbReference>
<evidence type="ECO:0000313" key="2">
    <source>
        <dbReference type="EMBL" id="SHE36125.1"/>
    </source>
</evidence>
<name>A0A1M4SV94_9CLOT</name>
<keyword evidence="2" id="KW-0969">Cilium</keyword>
<dbReference type="Gene3D" id="1.20.1330.10">
    <property type="entry name" value="f41 fragment of flagellin, N-terminal domain"/>
    <property type="match status" value="1"/>
</dbReference>
<accession>A0A1M4SV94</accession>
<gene>
    <name evidence="2" type="ORF">SAMN02746091_00249</name>
</gene>
<dbReference type="Proteomes" id="UP000184423">
    <property type="component" value="Unassembled WGS sequence"/>
</dbReference>
<dbReference type="AlphaFoldDB" id="A0A1M4SV94"/>
<dbReference type="RefSeq" id="WP_073247663.1">
    <property type="nucleotide sequence ID" value="NZ_FQVG01000002.1"/>
</dbReference>